<evidence type="ECO:0000256" key="6">
    <source>
        <dbReference type="ARBA" id="ARBA00048767"/>
    </source>
</evidence>
<dbReference type="PROSITE" id="PS00187">
    <property type="entry name" value="TPP_ENZYMES"/>
    <property type="match status" value="1"/>
</dbReference>
<dbReference type="GO" id="GO:0019310">
    <property type="term" value="P:inositol catabolic process"/>
    <property type="evidence" value="ECO:0007669"/>
    <property type="project" value="InterPro"/>
</dbReference>
<dbReference type="PANTHER" id="PTHR18968">
    <property type="entry name" value="THIAMINE PYROPHOSPHATE ENZYMES"/>
    <property type="match status" value="1"/>
</dbReference>
<feature type="domain" description="Thiamine pyrophosphate enzyme TPP-binding" evidence="10">
    <location>
        <begin position="410"/>
        <end position="564"/>
    </location>
</feature>
<dbReference type="SUPFAM" id="SSF52518">
    <property type="entry name" value="Thiamin diphosphate-binding fold (THDP-binding)"/>
    <property type="match status" value="2"/>
</dbReference>
<evidence type="ECO:0000313" key="12">
    <source>
        <dbReference type="EMBL" id="KAK2144018.1"/>
    </source>
</evidence>
<dbReference type="EMBL" id="JAODUP010000793">
    <property type="protein sequence ID" value="KAK2144018.1"/>
    <property type="molecule type" value="Genomic_DNA"/>
</dbReference>
<dbReference type="Pfam" id="PF02775">
    <property type="entry name" value="TPP_enzyme_C"/>
    <property type="match status" value="1"/>
</dbReference>
<evidence type="ECO:0000256" key="3">
    <source>
        <dbReference type="ARBA" id="ARBA00023052"/>
    </source>
</evidence>
<dbReference type="GO" id="GO:0016823">
    <property type="term" value="F:hydrolase activity, acting on acid carbon-carbon bonds, in ketonic substances"/>
    <property type="evidence" value="ECO:0007669"/>
    <property type="project" value="InterPro"/>
</dbReference>
<dbReference type="InterPro" id="IPR011766">
    <property type="entry name" value="TPP_enzyme_TPP-bd"/>
</dbReference>
<feature type="region of interest" description="Disordered" evidence="8">
    <location>
        <begin position="587"/>
        <end position="609"/>
    </location>
</feature>
<dbReference type="GO" id="GO:0050660">
    <property type="term" value="F:flavin adenine dinucleotide binding"/>
    <property type="evidence" value="ECO:0007669"/>
    <property type="project" value="TreeGrafter"/>
</dbReference>
<comment type="catalytic activity">
    <reaction evidence="5">
        <text>2-hydroxyoctadecanoyl-CoA = heptadecanal + formyl-CoA</text>
        <dbReference type="Rhea" id="RHEA:55196"/>
        <dbReference type="ChEBI" id="CHEBI:57376"/>
        <dbReference type="ChEBI" id="CHEBI:74116"/>
        <dbReference type="ChEBI" id="CHEBI:138631"/>
    </reaction>
    <physiologicalReaction direction="left-to-right" evidence="5">
        <dbReference type="Rhea" id="RHEA:55197"/>
    </physiologicalReaction>
</comment>
<comment type="catalytic activity">
    <reaction evidence="6">
        <text>(2R)-hydroxyhexadecanoyl-CoA = pentadecanal + formyl-CoA</text>
        <dbReference type="Rhea" id="RHEA:55212"/>
        <dbReference type="ChEBI" id="CHEBI:17302"/>
        <dbReference type="ChEBI" id="CHEBI:57376"/>
        <dbReference type="ChEBI" id="CHEBI:138654"/>
    </reaction>
    <physiologicalReaction direction="left-to-right" evidence="6">
        <dbReference type="Rhea" id="RHEA:55213"/>
    </physiologicalReaction>
</comment>
<evidence type="ECO:0000256" key="8">
    <source>
        <dbReference type="SAM" id="MobiDB-lite"/>
    </source>
</evidence>
<comment type="similarity">
    <text evidence="1 7">Belongs to the TPP enzyme family.</text>
</comment>
<accession>A0AAD9J0G6</accession>
<feature type="domain" description="Thiamine pyrophosphate enzyme central" evidence="9">
    <location>
        <begin position="212"/>
        <end position="343"/>
    </location>
</feature>
<dbReference type="GO" id="GO:0009097">
    <property type="term" value="P:isoleucine biosynthetic process"/>
    <property type="evidence" value="ECO:0007669"/>
    <property type="project" value="TreeGrafter"/>
</dbReference>
<dbReference type="GO" id="GO:0030976">
    <property type="term" value="F:thiamine pyrophosphate binding"/>
    <property type="evidence" value="ECO:0007669"/>
    <property type="project" value="InterPro"/>
</dbReference>
<feature type="domain" description="Thiamine pyrophosphate enzyme N-terminal TPP-binding" evidence="11">
    <location>
        <begin position="41"/>
        <end position="126"/>
    </location>
</feature>
<name>A0AAD9J0G6_9ANNE</name>
<protein>
    <recommendedName>
        <fullName evidence="2">2-hydroxyacyl-CoA lyase 2</fullName>
    </recommendedName>
    <alternativeName>
        <fullName evidence="4">IlvB-like protein</fullName>
    </alternativeName>
</protein>
<evidence type="ECO:0000256" key="2">
    <source>
        <dbReference type="ARBA" id="ARBA00018936"/>
    </source>
</evidence>
<organism evidence="12 13">
    <name type="scientific">Paralvinella palmiformis</name>
    <dbReference type="NCBI Taxonomy" id="53620"/>
    <lineage>
        <taxon>Eukaryota</taxon>
        <taxon>Metazoa</taxon>
        <taxon>Spiralia</taxon>
        <taxon>Lophotrochozoa</taxon>
        <taxon>Annelida</taxon>
        <taxon>Polychaeta</taxon>
        <taxon>Sedentaria</taxon>
        <taxon>Canalipalpata</taxon>
        <taxon>Terebellida</taxon>
        <taxon>Terebelliformia</taxon>
        <taxon>Alvinellidae</taxon>
        <taxon>Paralvinella</taxon>
    </lineage>
</organism>
<dbReference type="GO" id="GO:0009099">
    <property type="term" value="P:L-valine biosynthetic process"/>
    <property type="evidence" value="ECO:0007669"/>
    <property type="project" value="TreeGrafter"/>
</dbReference>
<dbReference type="InterPro" id="IPR030817">
    <property type="entry name" value="Myo_inos_IolD"/>
</dbReference>
<sequence>MAQALLRFLDAQYVSLDAVQHKFVAGIGAIFGHGNVTGIGEALATQKHSLHFIQGHNEQGLAHAAIGFAKQKRRLSFYAVTTSIGPGALNLTTAAGTATANRIPLLLLPGDIFASRQPDPVLQQIEQSYDYTISANDAFRPLCKYWDRIIRPEQLMSAALHAFRVLSDPAETGAVVLSLPQDTQGEAYDYPEDFFAPRIHRIDRIVPTKDQLQELMKYIQAARYPLLICGGGIKYSFAEEAFLRFAESFDIPFAETQAGKGSILWDHALNLGGIGVTGTNVANVIAKKADLIIAVGTRMGDFTTASRWMFQNPSCQFVSININRFDTYKMNAFSCVGDARETLLRMIDMNSYRPQYQSTYKREKEQWNKEVDRLYTLQTSDTSTVLYQTAVLGALNEDLLSNDAVVVASAGSLPGDLQRLWRSRSKDSYHVEYAFSCMGYEIAGAMGVKLAQPDREVYAMVGDGSFVMLHSELLTCARMGVKIVILLFDNHGFQCIDNLQTSQGIASFGNQWWKNGDEKSYQIVDFAAIARAYGVHASTVHSMQELKESLEQAKASQHAYLVHINVLAKSMSDSYESWWRVGTAQVSSSDAVSKADRKMREETERAREF</sequence>
<dbReference type="PANTHER" id="PTHR18968:SF9">
    <property type="entry name" value="3D-(3,5_4)-TRIHYDROXYCYCLOHEXANE-1,2-DIONE HYDROLASE"/>
    <property type="match status" value="1"/>
</dbReference>
<dbReference type="InterPro" id="IPR012001">
    <property type="entry name" value="Thiamin_PyroP_enz_TPP-bd_dom"/>
</dbReference>
<keyword evidence="3 7" id="KW-0786">Thiamine pyrophosphate</keyword>
<dbReference type="Proteomes" id="UP001208570">
    <property type="component" value="Unassembled WGS sequence"/>
</dbReference>
<evidence type="ECO:0000256" key="7">
    <source>
        <dbReference type="RuleBase" id="RU362132"/>
    </source>
</evidence>
<evidence type="ECO:0000259" key="9">
    <source>
        <dbReference type="Pfam" id="PF00205"/>
    </source>
</evidence>
<dbReference type="Gene3D" id="3.40.50.970">
    <property type="match status" value="2"/>
</dbReference>
<dbReference type="InterPro" id="IPR012000">
    <property type="entry name" value="Thiamin_PyroP_enz_cen_dom"/>
</dbReference>
<evidence type="ECO:0000256" key="4">
    <source>
        <dbReference type="ARBA" id="ARBA00030510"/>
    </source>
</evidence>
<dbReference type="InterPro" id="IPR029035">
    <property type="entry name" value="DHS-like_NAD/FAD-binding_dom"/>
</dbReference>
<evidence type="ECO:0000256" key="5">
    <source>
        <dbReference type="ARBA" id="ARBA00048738"/>
    </source>
</evidence>
<keyword evidence="13" id="KW-1185">Reference proteome</keyword>
<dbReference type="Gene3D" id="3.40.50.1220">
    <property type="entry name" value="TPP-binding domain"/>
    <property type="match status" value="1"/>
</dbReference>
<reference evidence="12" key="1">
    <citation type="journal article" date="2023" name="Mol. Biol. Evol.">
        <title>Third-Generation Sequencing Reveals the Adaptive Role of the Epigenome in Three Deep-Sea Polychaetes.</title>
        <authorList>
            <person name="Perez M."/>
            <person name="Aroh O."/>
            <person name="Sun Y."/>
            <person name="Lan Y."/>
            <person name="Juniper S.K."/>
            <person name="Young C.R."/>
            <person name="Angers B."/>
            <person name="Qian P.Y."/>
        </authorList>
    </citation>
    <scope>NUCLEOTIDE SEQUENCE</scope>
    <source>
        <strain evidence="12">P08H-3</strain>
    </source>
</reference>
<dbReference type="GO" id="GO:0000287">
    <property type="term" value="F:magnesium ion binding"/>
    <property type="evidence" value="ECO:0007669"/>
    <property type="project" value="InterPro"/>
</dbReference>
<proteinExistence type="inferred from homology"/>
<dbReference type="Pfam" id="PF00205">
    <property type="entry name" value="TPP_enzyme_M"/>
    <property type="match status" value="1"/>
</dbReference>
<dbReference type="CDD" id="cd07035">
    <property type="entry name" value="TPP_PYR_POX_like"/>
    <property type="match status" value="1"/>
</dbReference>
<evidence type="ECO:0000259" key="10">
    <source>
        <dbReference type="Pfam" id="PF02775"/>
    </source>
</evidence>
<comment type="caution">
    <text evidence="12">The sequence shown here is derived from an EMBL/GenBank/DDBJ whole genome shotgun (WGS) entry which is preliminary data.</text>
</comment>
<evidence type="ECO:0000313" key="13">
    <source>
        <dbReference type="Proteomes" id="UP001208570"/>
    </source>
</evidence>
<feature type="compositionally biased region" description="Basic and acidic residues" evidence="8">
    <location>
        <begin position="593"/>
        <end position="609"/>
    </location>
</feature>
<dbReference type="InterPro" id="IPR000399">
    <property type="entry name" value="TPP-bd_CS"/>
</dbReference>
<dbReference type="Pfam" id="PF02776">
    <property type="entry name" value="TPP_enzyme_N"/>
    <property type="match status" value="1"/>
</dbReference>
<dbReference type="InterPro" id="IPR029061">
    <property type="entry name" value="THDP-binding"/>
</dbReference>
<evidence type="ECO:0000256" key="1">
    <source>
        <dbReference type="ARBA" id="ARBA00007812"/>
    </source>
</evidence>
<dbReference type="AlphaFoldDB" id="A0AAD9J0G6"/>
<dbReference type="GO" id="GO:0005948">
    <property type="term" value="C:acetolactate synthase complex"/>
    <property type="evidence" value="ECO:0007669"/>
    <property type="project" value="TreeGrafter"/>
</dbReference>
<evidence type="ECO:0000259" key="11">
    <source>
        <dbReference type="Pfam" id="PF02776"/>
    </source>
</evidence>
<gene>
    <name evidence="12" type="ORF">LSH36_793g01251</name>
</gene>
<dbReference type="GO" id="GO:0003984">
    <property type="term" value="F:acetolactate synthase activity"/>
    <property type="evidence" value="ECO:0007669"/>
    <property type="project" value="TreeGrafter"/>
</dbReference>
<dbReference type="SUPFAM" id="SSF52467">
    <property type="entry name" value="DHS-like NAD/FAD-binding domain"/>
    <property type="match status" value="1"/>
</dbReference>
<dbReference type="InterPro" id="IPR045229">
    <property type="entry name" value="TPP_enz"/>
</dbReference>
<dbReference type="NCBIfam" id="TIGR04377">
    <property type="entry name" value="myo_inos_iolD"/>
    <property type="match status" value="1"/>
</dbReference>